<protein>
    <recommendedName>
        <fullName evidence="4">Skeletal muscle sodium channel Nav1.4</fullName>
    </recommendedName>
</protein>
<dbReference type="Proteomes" id="UP001529510">
    <property type="component" value="Unassembled WGS sequence"/>
</dbReference>
<comment type="caution">
    <text evidence="2">The sequence shown here is derived from an EMBL/GenBank/DDBJ whole genome shotgun (WGS) entry which is preliminary data.</text>
</comment>
<keyword evidence="1" id="KW-0812">Transmembrane</keyword>
<keyword evidence="3" id="KW-1185">Reference proteome</keyword>
<dbReference type="PANTHER" id="PTHR12127">
    <property type="entry name" value="MUCOLIPIN"/>
    <property type="match status" value="1"/>
</dbReference>
<evidence type="ECO:0000313" key="3">
    <source>
        <dbReference type="Proteomes" id="UP001529510"/>
    </source>
</evidence>
<reference evidence="2 3" key="1">
    <citation type="submission" date="2024-05" db="EMBL/GenBank/DDBJ databases">
        <title>Genome sequencing and assembly of Indian major carp, Cirrhinus mrigala (Hamilton, 1822).</title>
        <authorList>
            <person name="Mohindra V."/>
            <person name="Chowdhury L.M."/>
            <person name="Lal K."/>
            <person name="Jena J.K."/>
        </authorList>
    </citation>
    <scope>NUCLEOTIDE SEQUENCE [LARGE SCALE GENOMIC DNA]</scope>
    <source>
        <strain evidence="2">CM1030</strain>
        <tissue evidence="2">Blood</tissue>
    </source>
</reference>
<gene>
    <name evidence="2" type="ORF">M9458_043757</name>
</gene>
<keyword evidence="1" id="KW-1133">Transmembrane helix</keyword>
<name>A0ABD0NFI3_CIRMR</name>
<feature type="transmembrane region" description="Helical" evidence="1">
    <location>
        <begin position="26"/>
        <end position="43"/>
    </location>
</feature>
<sequence>RFSSFCLENYNLKVCEDDQREFLNGWYILVIVSDVMAIIGSILKMEIQAK</sequence>
<dbReference type="InterPro" id="IPR039031">
    <property type="entry name" value="Mucolipin"/>
</dbReference>
<organism evidence="2 3">
    <name type="scientific">Cirrhinus mrigala</name>
    <name type="common">Mrigala</name>
    <dbReference type="NCBI Taxonomy" id="683832"/>
    <lineage>
        <taxon>Eukaryota</taxon>
        <taxon>Metazoa</taxon>
        <taxon>Chordata</taxon>
        <taxon>Craniata</taxon>
        <taxon>Vertebrata</taxon>
        <taxon>Euteleostomi</taxon>
        <taxon>Actinopterygii</taxon>
        <taxon>Neopterygii</taxon>
        <taxon>Teleostei</taxon>
        <taxon>Ostariophysi</taxon>
        <taxon>Cypriniformes</taxon>
        <taxon>Cyprinidae</taxon>
        <taxon>Labeoninae</taxon>
        <taxon>Labeonini</taxon>
        <taxon>Cirrhinus</taxon>
    </lineage>
</organism>
<feature type="non-terminal residue" evidence="2">
    <location>
        <position position="1"/>
    </location>
</feature>
<evidence type="ECO:0000313" key="2">
    <source>
        <dbReference type="EMBL" id="KAL0160032.1"/>
    </source>
</evidence>
<keyword evidence="1" id="KW-0472">Membrane</keyword>
<dbReference type="PANTHER" id="PTHR12127:SF4">
    <property type="entry name" value="MUCOLIPIN-2"/>
    <property type="match status" value="1"/>
</dbReference>
<evidence type="ECO:0008006" key="4">
    <source>
        <dbReference type="Google" id="ProtNLM"/>
    </source>
</evidence>
<evidence type="ECO:0000256" key="1">
    <source>
        <dbReference type="SAM" id="Phobius"/>
    </source>
</evidence>
<feature type="non-terminal residue" evidence="2">
    <location>
        <position position="50"/>
    </location>
</feature>
<dbReference type="EMBL" id="JAMKFB020000022">
    <property type="protein sequence ID" value="KAL0160032.1"/>
    <property type="molecule type" value="Genomic_DNA"/>
</dbReference>
<proteinExistence type="predicted"/>
<dbReference type="AlphaFoldDB" id="A0ABD0NFI3"/>
<accession>A0ABD0NFI3</accession>